<keyword evidence="7" id="KW-0472">Membrane</keyword>
<sequence>MTTSRCSHLPEVLPDCTSSAAPVVKTVEDCGSLVNGQPQYVMQVSAKDGQLLSTVVRTLATQRHQTARLTRKSRLWLTWLRPVILPVAPSMTGRCAGSAMRAAAKRTCSLHVNVQGPWGQFIGAAWSIGCHPQTPATVNSATSDYSWMFIFNWIGAQGCCIHPGCYVKSFFLPTRPSTFLTSDKVTEQAFPQATYLHMDSILCASNGDDMSDQPHGSETEFPSKRKEAFANEFSVSVHIGSICVQGLLFQNGGTEKSAPDVLSASRENPNCENRWLRNPGPQHEKRTLFGDMVCFLFITPLATISGWLCLRGAVDHLHFSSRLEAVGLIALTVALFTIYLFWTLADHIKEKLSFWEPFLEGLPGIVKKDKLSRCLLQSALEFLTGTHGHGSPALGSPLLWNLLCFRSTPRPQEARV</sequence>
<feature type="transmembrane region" description="Helical" evidence="7">
    <location>
        <begin position="325"/>
        <end position="345"/>
    </location>
</feature>
<dbReference type="EC" id="2.3.2.27" evidence="5"/>
<evidence type="ECO:0000256" key="4">
    <source>
        <dbReference type="ARBA" id="ARBA00004906"/>
    </source>
</evidence>
<keyword evidence="6" id="KW-0967">Endosome</keyword>
<gene>
    <name evidence="8" type="ORF">P7K49_005178</name>
</gene>
<feature type="transmembrane region" description="Helical" evidence="7">
    <location>
        <begin position="292"/>
        <end position="313"/>
    </location>
</feature>
<protein>
    <recommendedName>
        <fullName evidence="5">RING-type E3 ubiquitin transferase</fullName>
        <ecNumber evidence="5">2.3.2.27</ecNumber>
    </recommendedName>
</protein>
<comment type="subcellular location">
    <subcellularLocation>
        <location evidence="2">Endomembrane system</location>
        <topology evidence="2">Multi-pass membrane protein</topology>
    </subcellularLocation>
    <subcellularLocation>
        <location evidence="3">Endosome</location>
    </subcellularLocation>
</comment>
<evidence type="ECO:0000313" key="8">
    <source>
        <dbReference type="EMBL" id="KAK2118291.1"/>
    </source>
</evidence>
<dbReference type="Proteomes" id="UP001266305">
    <property type="component" value="Unassembled WGS sequence"/>
</dbReference>
<evidence type="ECO:0000256" key="7">
    <source>
        <dbReference type="SAM" id="Phobius"/>
    </source>
</evidence>
<evidence type="ECO:0000256" key="1">
    <source>
        <dbReference type="ARBA" id="ARBA00000900"/>
    </source>
</evidence>
<proteinExistence type="predicted"/>
<accession>A0ABQ9W9K1</accession>
<name>A0ABQ9W9K1_SAGOE</name>
<organism evidence="8 9">
    <name type="scientific">Saguinus oedipus</name>
    <name type="common">Cotton-top tamarin</name>
    <name type="synonym">Oedipomidas oedipus</name>
    <dbReference type="NCBI Taxonomy" id="9490"/>
    <lineage>
        <taxon>Eukaryota</taxon>
        <taxon>Metazoa</taxon>
        <taxon>Chordata</taxon>
        <taxon>Craniata</taxon>
        <taxon>Vertebrata</taxon>
        <taxon>Euteleostomi</taxon>
        <taxon>Mammalia</taxon>
        <taxon>Eutheria</taxon>
        <taxon>Euarchontoglires</taxon>
        <taxon>Primates</taxon>
        <taxon>Haplorrhini</taxon>
        <taxon>Platyrrhini</taxon>
        <taxon>Cebidae</taxon>
        <taxon>Callitrichinae</taxon>
        <taxon>Saguinus</taxon>
    </lineage>
</organism>
<evidence type="ECO:0000256" key="6">
    <source>
        <dbReference type="ARBA" id="ARBA00022753"/>
    </source>
</evidence>
<evidence type="ECO:0000256" key="5">
    <source>
        <dbReference type="ARBA" id="ARBA00012483"/>
    </source>
</evidence>
<comment type="caution">
    <text evidence="8">The sequence shown here is derived from an EMBL/GenBank/DDBJ whole genome shotgun (WGS) entry which is preliminary data.</text>
</comment>
<keyword evidence="9" id="KW-1185">Reference proteome</keyword>
<keyword evidence="7" id="KW-1133">Transmembrane helix</keyword>
<dbReference type="EMBL" id="JASSZA010000002">
    <property type="protein sequence ID" value="KAK2118291.1"/>
    <property type="molecule type" value="Genomic_DNA"/>
</dbReference>
<evidence type="ECO:0000313" key="9">
    <source>
        <dbReference type="Proteomes" id="UP001266305"/>
    </source>
</evidence>
<evidence type="ECO:0000256" key="2">
    <source>
        <dbReference type="ARBA" id="ARBA00004127"/>
    </source>
</evidence>
<keyword evidence="7" id="KW-0812">Transmembrane</keyword>
<comment type="catalytic activity">
    <reaction evidence="1">
        <text>S-ubiquitinyl-[E2 ubiquitin-conjugating enzyme]-L-cysteine + [acceptor protein]-L-lysine = [E2 ubiquitin-conjugating enzyme]-L-cysteine + N(6)-ubiquitinyl-[acceptor protein]-L-lysine.</text>
        <dbReference type="EC" id="2.3.2.27"/>
    </reaction>
</comment>
<dbReference type="PANTHER" id="PTHR46065:SF2">
    <property type="entry name" value="E3 UBIQUITIN-PROTEIN LIGASE MARCHF3"/>
    <property type="match status" value="1"/>
</dbReference>
<reference evidence="8 9" key="1">
    <citation type="submission" date="2023-05" db="EMBL/GenBank/DDBJ databases">
        <title>B98-5 Cell Line De Novo Hybrid Assembly: An Optical Mapping Approach.</title>
        <authorList>
            <person name="Kananen K."/>
            <person name="Auerbach J.A."/>
            <person name="Kautto E."/>
            <person name="Blachly J.S."/>
        </authorList>
    </citation>
    <scope>NUCLEOTIDE SEQUENCE [LARGE SCALE GENOMIC DNA]</scope>
    <source>
        <strain evidence="8">B95-8</strain>
        <tissue evidence="8">Cell line</tissue>
    </source>
</reference>
<comment type="pathway">
    <text evidence="4">Protein modification; protein ubiquitination.</text>
</comment>
<dbReference type="PANTHER" id="PTHR46065">
    <property type="entry name" value="E3 UBIQUITIN-PROTEIN LIGASE MARCH 2/3 FAMILY MEMBER"/>
    <property type="match status" value="1"/>
</dbReference>
<evidence type="ECO:0000256" key="3">
    <source>
        <dbReference type="ARBA" id="ARBA00004177"/>
    </source>
</evidence>